<evidence type="ECO:0000313" key="2">
    <source>
        <dbReference type="EMBL" id="WQD81270.1"/>
    </source>
</evidence>
<reference evidence="2 3" key="1">
    <citation type="submission" date="2023-12" db="EMBL/GenBank/DDBJ databases">
        <title>Genome sequencing and assembly of bacterial species from a model synthetic community.</title>
        <authorList>
            <person name="Hogle S.L."/>
        </authorList>
    </citation>
    <scope>NUCLEOTIDE SEQUENCE [LARGE SCALE GENOMIC DNA]</scope>
    <source>
        <strain evidence="2 3">HAMBI 2494</strain>
        <plasmid evidence="2 3">unnamed</plasmid>
    </source>
</reference>
<evidence type="ECO:0000313" key="3">
    <source>
        <dbReference type="Proteomes" id="UP001325479"/>
    </source>
</evidence>
<keyword evidence="3" id="KW-1185">Reference proteome</keyword>
<evidence type="ECO:0000256" key="1">
    <source>
        <dbReference type="SAM" id="MobiDB-lite"/>
    </source>
</evidence>
<protein>
    <submittedName>
        <fullName evidence="2">Uncharacterized protein</fullName>
    </submittedName>
</protein>
<sequence>MSAHQPDPKVPRDLRAEIIAFIDTYPLGGSGLEKGLLSNSRQGPQGRVRPKARPGSGGHTPEPR</sequence>
<feature type="region of interest" description="Disordered" evidence="1">
    <location>
        <begin position="29"/>
        <end position="64"/>
    </location>
</feature>
<accession>A0ABZ0WV15</accession>
<name>A0ABZ0WV15_9BURK</name>
<geneLocation type="plasmid" evidence="2 3">
    <name>unnamed</name>
</geneLocation>
<organism evidence="2 3">
    <name type="scientific">Paraburkholderia kururiensis</name>
    <dbReference type="NCBI Taxonomy" id="984307"/>
    <lineage>
        <taxon>Bacteria</taxon>
        <taxon>Pseudomonadati</taxon>
        <taxon>Pseudomonadota</taxon>
        <taxon>Betaproteobacteria</taxon>
        <taxon>Burkholderiales</taxon>
        <taxon>Burkholderiaceae</taxon>
        <taxon>Paraburkholderia</taxon>
    </lineage>
</organism>
<dbReference type="EMBL" id="CP139966">
    <property type="protein sequence ID" value="WQD81270.1"/>
    <property type="molecule type" value="Genomic_DNA"/>
</dbReference>
<dbReference type="Proteomes" id="UP001325479">
    <property type="component" value="Plasmid unnamed"/>
</dbReference>
<proteinExistence type="predicted"/>
<keyword evidence="2" id="KW-0614">Plasmid</keyword>
<dbReference type="RefSeq" id="WP_157977925.1">
    <property type="nucleotide sequence ID" value="NZ_CP139966.1"/>
</dbReference>
<gene>
    <name evidence="2" type="ORF">U0042_29805</name>
</gene>